<protein>
    <submittedName>
        <fullName evidence="2">Uncharacterized protein</fullName>
    </submittedName>
</protein>
<dbReference type="AlphaFoldDB" id="A0AAN8LKG5"/>
<accession>A0AAN8LKG5</accession>
<feature type="non-terminal residue" evidence="2">
    <location>
        <position position="1"/>
    </location>
</feature>
<name>A0AAN8LKG5_9TELE</name>
<evidence type="ECO:0000313" key="2">
    <source>
        <dbReference type="EMBL" id="KAK6313320.1"/>
    </source>
</evidence>
<evidence type="ECO:0000256" key="1">
    <source>
        <dbReference type="SAM" id="MobiDB-lite"/>
    </source>
</evidence>
<comment type="caution">
    <text evidence="2">The sequence shown here is derived from an EMBL/GenBank/DDBJ whole genome shotgun (WGS) entry which is preliminary data.</text>
</comment>
<feature type="compositionally biased region" description="Basic and acidic residues" evidence="1">
    <location>
        <begin position="8"/>
        <end position="36"/>
    </location>
</feature>
<feature type="region of interest" description="Disordered" evidence="1">
    <location>
        <begin position="1"/>
        <end position="70"/>
    </location>
</feature>
<proteinExistence type="predicted"/>
<organism evidence="2 3">
    <name type="scientific">Coregonus suidteri</name>
    <dbReference type="NCBI Taxonomy" id="861788"/>
    <lineage>
        <taxon>Eukaryota</taxon>
        <taxon>Metazoa</taxon>
        <taxon>Chordata</taxon>
        <taxon>Craniata</taxon>
        <taxon>Vertebrata</taxon>
        <taxon>Euteleostomi</taxon>
        <taxon>Actinopterygii</taxon>
        <taxon>Neopterygii</taxon>
        <taxon>Teleostei</taxon>
        <taxon>Protacanthopterygii</taxon>
        <taxon>Salmoniformes</taxon>
        <taxon>Salmonidae</taxon>
        <taxon>Coregoninae</taxon>
        <taxon>Coregonus</taxon>
    </lineage>
</organism>
<sequence length="178" mass="20428">KKTGALKSQERKEKEKEKERWREEKQQETVVKRQKENEEEEENVMPTSLDPLENGFINHAQREQERMNDRLLKKTYSKKNKQIKALQVRPVKLDEDGAMQEINRPNRSTSKEHLSESSTHSLSGRGYSNVSGGAAGKVTDYRRSGIITLPADPALFMRKITVNDSVVLSPEATYSRVE</sequence>
<keyword evidence="3" id="KW-1185">Reference proteome</keyword>
<feature type="region of interest" description="Disordered" evidence="1">
    <location>
        <begin position="87"/>
        <end position="135"/>
    </location>
</feature>
<reference evidence="2 3" key="1">
    <citation type="submission" date="2021-04" db="EMBL/GenBank/DDBJ databases">
        <authorList>
            <person name="De Guttry C."/>
            <person name="Zahm M."/>
            <person name="Klopp C."/>
            <person name="Cabau C."/>
            <person name="Louis A."/>
            <person name="Berthelot C."/>
            <person name="Parey E."/>
            <person name="Roest Crollius H."/>
            <person name="Montfort J."/>
            <person name="Robinson-Rechavi M."/>
            <person name="Bucao C."/>
            <person name="Bouchez O."/>
            <person name="Gislard M."/>
            <person name="Lluch J."/>
            <person name="Milhes M."/>
            <person name="Lampietro C."/>
            <person name="Lopez Roques C."/>
            <person name="Donnadieu C."/>
            <person name="Braasch I."/>
            <person name="Desvignes T."/>
            <person name="Postlethwait J."/>
            <person name="Bobe J."/>
            <person name="Wedekind C."/>
            <person name="Guiguen Y."/>
        </authorList>
    </citation>
    <scope>NUCLEOTIDE SEQUENCE [LARGE SCALE GENOMIC DNA]</scope>
    <source>
        <strain evidence="2">Cs_M1</strain>
        <tissue evidence="2">Blood</tissue>
    </source>
</reference>
<gene>
    <name evidence="2" type="ORF">J4Q44_G00166670</name>
</gene>
<evidence type="ECO:0000313" key="3">
    <source>
        <dbReference type="Proteomes" id="UP001356427"/>
    </source>
</evidence>
<dbReference type="Proteomes" id="UP001356427">
    <property type="component" value="Unassembled WGS sequence"/>
</dbReference>
<dbReference type="EMBL" id="JAGTTL010000014">
    <property type="protein sequence ID" value="KAK6313320.1"/>
    <property type="molecule type" value="Genomic_DNA"/>
</dbReference>
<feature type="compositionally biased region" description="Basic and acidic residues" evidence="1">
    <location>
        <begin position="60"/>
        <end position="70"/>
    </location>
</feature>